<protein>
    <submittedName>
        <fullName evidence="2">Uncharacterized protein</fullName>
    </submittedName>
</protein>
<evidence type="ECO:0000256" key="1">
    <source>
        <dbReference type="SAM" id="MobiDB-lite"/>
    </source>
</evidence>
<keyword evidence="3" id="KW-1185">Reference proteome</keyword>
<dbReference type="Proteomes" id="UP000823775">
    <property type="component" value="Unassembled WGS sequence"/>
</dbReference>
<gene>
    <name evidence="2" type="ORF">HAX54_009465</name>
</gene>
<feature type="region of interest" description="Disordered" evidence="1">
    <location>
        <begin position="82"/>
        <end position="105"/>
    </location>
</feature>
<name>A0ABS8X0F8_DATST</name>
<dbReference type="EMBL" id="JACEIK010015137">
    <property type="protein sequence ID" value="MCE3216923.1"/>
    <property type="molecule type" value="Genomic_DNA"/>
</dbReference>
<evidence type="ECO:0000313" key="3">
    <source>
        <dbReference type="Proteomes" id="UP000823775"/>
    </source>
</evidence>
<organism evidence="2 3">
    <name type="scientific">Datura stramonium</name>
    <name type="common">Jimsonweed</name>
    <name type="synonym">Common thornapple</name>
    <dbReference type="NCBI Taxonomy" id="4076"/>
    <lineage>
        <taxon>Eukaryota</taxon>
        <taxon>Viridiplantae</taxon>
        <taxon>Streptophyta</taxon>
        <taxon>Embryophyta</taxon>
        <taxon>Tracheophyta</taxon>
        <taxon>Spermatophyta</taxon>
        <taxon>Magnoliopsida</taxon>
        <taxon>eudicotyledons</taxon>
        <taxon>Gunneridae</taxon>
        <taxon>Pentapetalae</taxon>
        <taxon>asterids</taxon>
        <taxon>lamiids</taxon>
        <taxon>Solanales</taxon>
        <taxon>Solanaceae</taxon>
        <taxon>Solanoideae</taxon>
        <taxon>Datureae</taxon>
        <taxon>Datura</taxon>
    </lineage>
</organism>
<comment type="caution">
    <text evidence="2">The sequence shown here is derived from an EMBL/GenBank/DDBJ whole genome shotgun (WGS) entry which is preliminary data.</text>
</comment>
<evidence type="ECO:0000313" key="2">
    <source>
        <dbReference type="EMBL" id="MCE3216923.1"/>
    </source>
</evidence>
<feature type="non-terminal residue" evidence="2">
    <location>
        <position position="105"/>
    </location>
</feature>
<reference evidence="2 3" key="1">
    <citation type="journal article" date="2021" name="BMC Genomics">
        <title>Datura genome reveals duplications of psychoactive alkaloid biosynthetic genes and high mutation rate following tissue culture.</title>
        <authorList>
            <person name="Rajewski A."/>
            <person name="Carter-House D."/>
            <person name="Stajich J."/>
            <person name="Litt A."/>
        </authorList>
    </citation>
    <scope>NUCLEOTIDE SEQUENCE [LARGE SCALE GENOMIC DNA]</scope>
    <source>
        <strain evidence="2">AR-01</strain>
    </source>
</reference>
<sequence length="105" mass="12019">MAGAMNGRERRGCGWVFCGEVRKEEEKRADGSSCFVGRGWERLKSTGEDEEYKDESVQLFRRLLLVVFVTGDCEFFQREWRREEGEKRVSSSDAVSGEGKKREGG</sequence>
<proteinExistence type="predicted"/>
<accession>A0ABS8X0F8</accession>